<proteinExistence type="predicted"/>
<accession>A0A1H6F7X4</accession>
<reference evidence="1 2" key="1">
    <citation type="submission" date="2016-10" db="EMBL/GenBank/DDBJ databases">
        <authorList>
            <person name="de Groot N.N."/>
        </authorList>
    </citation>
    <scope>NUCLEOTIDE SEQUENCE [LARGE SCALE GENOMIC DNA]</scope>
    <source>
        <strain evidence="1">MBHS1</strain>
    </source>
</reference>
<protein>
    <submittedName>
        <fullName evidence="1">Uncharacterized protein</fullName>
    </submittedName>
</protein>
<gene>
    <name evidence="1" type="ORF">MBHS_01272</name>
</gene>
<evidence type="ECO:0000313" key="1">
    <source>
        <dbReference type="EMBL" id="SEH05419.1"/>
    </source>
</evidence>
<sequence length="224" mass="26338">MQGGYTDNYYMQMAQNIRRYKGVRPIPVNHGYQKVKIDGEFEEWNKIEVEYRDTKGDVFHRDHPGYGGLHYTDNSGRNDIVTSKVGVSKKYISFYAETNQDLTSHQNENWMLLLIDADNNSETGWFGYDYLVNKEVVDKENTVLMRYDENENKWIKHSTVEYAYKGNRLELNISREQLGLTENQFTFDFKWSDNPAALSDPISFCTGGDTAPNRRFNYRCIWKK</sequence>
<dbReference type="Proteomes" id="UP000236724">
    <property type="component" value="Unassembled WGS sequence"/>
</dbReference>
<organism evidence="1 2">
    <name type="scientific">Candidatus Venteria ishoeyi</name>
    <dbReference type="NCBI Taxonomy" id="1899563"/>
    <lineage>
        <taxon>Bacteria</taxon>
        <taxon>Pseudomonadati</taxon>
        <taxon>Pseudomonadota</taxon>
        <taxon>Gammaproteobacteria</taxon>
        <taxon>Thiotrichales</taxon>
        <taxon>Thiotrichaceae</taxon>
        <taxon>Venteria</taxon>
    </lineage>
</organism>
<dbReference type="EMBL" id="FMSV02000239">
    <property type="protein sequence ID" value="SEH05419.1"/>
    <property type="molecule type" value="Genomic_DNA"/>
</dbReference>
<dbReference type="AlphaFoldDB" id="A0A1H6F7X4"/>
<evidence type="ECO:0000313" key="2">
    <source>
        <dbReference type="Proteomes" id="UP000236724"/>
    </source>
</evidence>
<name>A0A1H6F7X4_9GAMM</name>
<keyword evidence="2" id="KW-1185">Reference proteome</keyword>